<dbReference type="EMBL" id="FNVK01000021">
    <property type="protein sequence ID" value="SEG00045.1"/>
    <property type="molecule type" value="Genomic_DNA"/>
</dbReference>
<evidence type="ECO:0000256" key="1">
    <source>
        <dbReference type="SAM" id="MobiDB-lite"/>
    </source>
</evidence>
<evidence type="ECO:0000313" key="3">
    <source>
        <dbReference type="Proteomes" id="UP000236751"/>
    </source>
</evidence>
<protein>
    <submittedName>
        <fullName evidence="2">Uncharacterized protein</fullName>
    </submittedName>
</protein>
<reference evidence="2 3" key="1">
    <citation type="submission" date="2016-10" db="EMBL/GenBank/DDBJ databases">
        <authorList>
            <person name="de Groot N.N."/>
        </authorList>
    </citation>
    <scope>NUCLEOTIDE SEQUENCE [LARGE SCALE GENOMIC DNA]</scope>
    <source>
        <strain evidence="2 3">Nl13</strain>
    </source>
</reference>
<proteinExistence type="predicted"/>
<dbReference type="Proteomes" id="UP000236751">
    <property type="component" value="Unassembled WGS sequence"/>
</dbReference>
<organism evidence="2 3">
    <name type="scientific">Nitrosospira multiformis (strain ATCC 25196 / NCIMB 11849 / C 71)</name>
    <dbReference type="NCBI Taxonomy" id="323848"/>
    <lineage>
        <taxon>Bacteria</taxon>
        <taxon>Pseudomonadati</taxon>
        <taxon>Pseudomonadota</taxon>
        <taxon>Betaproteobacteria</taxon>
        <taxon>Nitrosomonadales</taxon>
        <taxon>Nitrosomonadaceae</taxon>
        <taxon>Nitrosospira</taxon>
    </lineage>
</organism>
<sequence length="115" mass="12494">MVTSYAAINSAAPREFRDHGDRNNPTNVINPGCSGVGPLQPDSQIKLRPVPHFDIPVLLREQNHPYSLESGGRSVMMVLGQLFAPPSVPQSVKLLERCCSSTHTGSITGTRILLF</sequence>
<evidence type="ECO:0000313" key="2">
    <source>
        <dbReference type="EMBL" id="SEG00045.1"/>
    </source>
</evidence>
<feature type="region of interest" description="Disordered" evidence="1">
    <location>
        <begin position="12"/>
        <end position="35"/>
    </location>
</feature>
<dbReference type="AlphaFoldDB" id="A0A1H5WL28"/>
<accession>A0A1H5WL28</accession>
<name>A0A1H5WL28_NITMU</name>
<gene>
    <name evidence="2" type="ORF">SAMN05216403_1211</name>
</gene>